<proteinExistence type="predicted"/>
<evidence type="ECO:0000256" key="1">
    <source>
        <dbReference type="SAM" id="MobiDB-lite"/>
    </source>
</evidence>
<organism evidence="2 3">
    <name type="scientific">Panicum hallii var. hallii</name>
    <dbReference type="NCBI Taxonomy" id="1504633"/>
    <lineage>
        <taxon>Eukaryota</taxon>
        <taxon>Viridiplantae</taxon>
        <taxon>Streptophyta</taxon>
        <taxon>Embryophyta</taxon>
        <taxon>Tracheophyta</taxon>
        <taxon>Spermatophyta</taxon>
        <taxon>Magnoliopsida</taxon>
        <taxon>Liliopsida</taxon>
        <taxon>Poales</taxon>
        <taxon>Poaceae</taxon>
        <taxon>PACMAD clade</taxon>
        <taxon>Panicoideae</taxon>
        <taxon>Panicodae</taxon>
        <taxon>Paniceae</taxon>
        <taxon>Panicinae</taxon>
        <taxon>Panicum</taxon>
        <taxon>Panicum sect. Panicum</taxon>
    </lineage>
</organism>
<dbReference type="EMBL" id="CM009754">
    <property type="protein sequence ID" value="PUZ51548.1"/>
    <property type="molecule type" value="Genomic_DNA"/>
</dbReference>
<name>A0A2T7D7I9_9POAL</name>
<sequence>MSEAGAQPLPVRGARGRGSQSRRGDIPHRPRTPNPPPTAAHPTDALVPPPPRVRVPAAAATRHALREGCRRGPLLEAWRRAIGPLTAALRSRPAIKTLPPRRCALSTPAPQQSGVPRPHRLAALERPPPPRQE</sequence>
<accession>A0A2T7D7I9</accession>
<reference evidence="2 3" key="1">
    <citation type="submission" date="2018-04" db="EMBL/GenBank/DDBJ databases">
        <title>WGS assembly of Panicum hallii var. hallii HAL2.</title>
        <authorList>
            <person name="Lovell J."/>
            <person name="Jenkins J."/>
            <person name="Lowry D."/>
            <person name="Mamidi S."/>
            <person name="Sreedasyam A."/>
            <person name="Weng X."/>
            <person name="Barry K."/>
            <person name="Bonette J."/>
            <person name="Campitelli B."/>
            <person name="Daum C."/>
            <person name="Gordon S."/>
            <person name="Gould B."/>
            <person name="Lipzen A."/>
            <person name="MacQueen A."/>
            <person name="Palacio-Mejia J."/>
            <person name="Plott C."/>
            <person name="Shakirov E."/>
            <person name="Shu S."/>
            <person name="Yoshinaga Y."/>
            <person name="Zane M."/>
            <person name="Rokhsar D."/>
            <person name="Grimwood J."/>
            <person name="Schmutz J."/>
            <person name="Juenger T."/>
        </authorList>
    </citation>
    <scope>NUCLEOTIDE SEQUENCE [LARGE SCALE GENOMIC DNA]</scope>
    <source>
        <strain evidence="3">cv. HAL2</strain>
    </source>
</reference>
<evidence type="ECO:0000313" key="2">
    <source>
        <dbReference type="EMBL" id="PUZ51548.1"/>
    </source>
</evidence>
<protein>
    <submittedName>
        <fullName evidence="2">Uncharacterized protein</fullName>
    </submittedName>
</protein>
<evidence type="ECO:0000313" key="3">
    <source>
        <dbReference type="Proteomes" id="UP000244336"/>
    </source>
</evidence>
<feature type="region of interest" description="Disordered" evidence="1">
    <location>
        <begin position="1"/>
        <end position="52"/>
    </location>
</feature>
<dbReference type="AlphaFoldDB" id="A0A2T7D7I9"/>
<dbReference type="Gramene" id="PUZ51548">
    <property type="protein sequence ID" value="PUZ51548"/>
    <property type="gene ID" value="GQ55_6G196700"/>
</dbReference>
<keyword evidence="3" id="KW-1185">Reference proteome</keyword>
<feature type="region of interest" description="Disordered" evidence="1">
    <location>
        <begin position="98"/>
        <end position="133"/>
    </location>
</feature>
<dbReference type="Proteomes" id="UP000244336">
    <property type="component" value="Chromosome 6"/>
</dbReference>
<gene>
    <name evidence="2" type="ORF">GQ55_6G196700</name>
</gene>